<comment type="caution">
    <text evidence="2">The sequence shown here is derived from an EMBL/GenBank/DDBJ whole genome shotgun (WGS) entry which is preliminary data.</text>
</comment>
<protein>
    <recommendedName>
        <fullName evidence="1">VOC domain-containing protein</fullName>
    </recommendedName>
</protein>
<evidence type="ECO:0000259" key="1">
    <source>
        <dbReference type="PROSITE" id="PS51819"/>
    </source>
</evidence>
<dbReference type="Proteomes" id="UP001501523">
    <property type="component" value="Unassembled WGS sequence"/>
</dbReference>
<dbReference type="Pfam" id="PF00903">
    <property type="entry name" value="Glyoxalase"/>
    <property type="match status" value="1"/>
</dbReference>
<dbReference type="InterPro" id="IPR004360">
    <property type="entry name" value="Glyas_Fos-R_dOase_dom"/>
</dbReference>
<dbReference type="CDD" id="cd06587">
    <property type="entry name" value="VOC"/>
    <property type="match status" value="1"/>
</dbReference>
<feature type="domain" description="VOC" evidence="1">
    <location>
        <begin position="16"/>
        <end position="130"/>
    </location>
</feature>
<reference evidence="2 3" key="1">
    <citation type="journal article" date="2019" name="Int. J. Syst. Evol. Microbiol.">
        <title>The Global Catalogue of Microorganisms (GCM) 10K type strain sequencing project: providing services to taxonomists for standard genome sequencing and annotation.</title>
        <authorList>
            <consortium name="The Broad Institute Genomics Platform"/>
            <consortium name="The Broad Institute Genome Sequencing Center for Infectious Disease"/>
            <person name="Wu L."/>
            <person name="Ma J."/>
        </authorList>
    </citation>
    <scope>NUCLEOTIDE SEQUENCE [LARGE SCALE GENOMIC DNA]</scope>
    <source>
        <strain evidence="2 3">JCM 15421</strain>
    </source>
</reference>
<evidence type="ECO:0000313" key="3">
    <source>
        <dbReference type="Proteomes" id="UP001501523"/>
    </source>
</evidence>
<organism evidence="2 3">
    <name type="scientific">Dokdonella soli</name>
    <dbReference type="NCBI Taxonomy" id="529810"/>
    <lineage>
        <taxon>Bacteria</taxon>
        <taxon>Pseudomonadati</taxon>
        <taxon>Pseudomonadota</taxon>
        <taxon>Gammaproteobacteria</taxon>
        <taxon>Lysobacterales</taxon>
        <taxon>Rhodanobacteraceae</taxon>
        <taxon>Dokdonella</taxon>
    </lineage>
</organism>
<dbReference type="InterPro" id="IPR029068">
    <property type="entry name" value="Glyas_Bleomycin-R_OHBP_Dase"/>
</dbReference>
<proteinExistence type="predicted"/>
<sequence length="134" mass="14773">MSDMENSDSAQLGGHAFQQIAVTTKDLPRAITFYRNVLGLKMLFESNNMAFFDVGGVRLMIGLDRSRPAARPTSVLYFDAPEFLATRSKLKALGVPFEDGIETVDRKANAELNLQQFTDPDGNALAVMGWAKRS</sequence>
<dbReference type="PROSITE" id="PS51819">
    <property type="entry name" value="VOC"/>
    <property type="match status" value="1"/>
</dbReference>
<evidence type="ECO:0000313" key="2">
    <source>
        <dbReference type="EMBL" id="GAA0708433.1"/>
    </source>
</evidence>
<name>A0ABN1IDN0_9GAMM</name>
<dbReference type="SUPFAM" id="SSF54593">
    <property type="entry name" value="Glyoxalase/Bleomycin resistance protein/Dihydroxybiphenyl dioxygenase"/>
    <property type="match status" value="1"/>
</dbReference>
<dbReference type="RefSeq" id="WP_379988940.1">
    <property type="nucleotide sequence ID" value="NZ_JBHSMO010000005.1"/>
</dbReference>
<keyword evidence="3" id="KW-1185">Reference proteome</keyword>
<dbReference type="EMBL" id="BAAAEU010000004">
    <property type="protein sequence ID" value="GAA0708433.1"/>
    <property type="molecule type" value="Genomic_DNA"/>
</dbReference>
<dbReference type="InterPro" id="IPR037523">
    <property type="entry name" value="VOC_core"/>
</dbReference>
<dbReference type="Gene3D" id="3.10.180.10">
    <property type="entry name" value="2,3-Dihydroxybiphenyl 1,2-Dioxygenase, domain 1"/>
    <property type="match status" value="1"/>
</dbReference>
<gene>
    <name evidence="2" type="ORF">GCM10009105_08020</name>
</gene>
<accession>A0ABN1IDN0</accession>